<dbReference type="Proteomes" id="UP001230005">
    <property type="component" value="Unassembled WGS sequence"/>
</dbReference>
<organism evidence="1 2">
    <name type="scientific">Evansella vedderi</name>
    <dbReference type="NCBI Taxonomy" id="38282"/>
    <lineage>
        <taxon>Bacteria</taxon>
        <taxon>Bacillati</taxon>
        <taxon>Bacillota</taxon>
        <taxon>Bacilli</taxon>
        <taxon>Bacillales</taxon>
        <taxon>Bacillaceae</taxon>
        <taxon>Evansella</taxon>
    </lineage>
</organism>
<name>A0ABT9ZX77_9BACI</name>
<sequence>MGTLCEKCKTEEKLMTKNRDVKTTSGEKIRVTDVPFQSCECYGETITMLDAAIVEYYAKSEEEHQHIISFKVLKEMYKDKNMMDLIDPEGKLKGLSH</sequence>
<dbReference type="EMBL" id="JAUSUG010000011">
    <property type="protein sequence ID" value="MDQ0255474.1"/>
    <property type="molecule type" value="Genomic_DNA"/>
</dbReference>
<evidence type="ECO:0000313" key="1">
    <source>
        <dbReference type="EMBL" id="MDQ0255474.1"/>
    </source>
</evidence>
<evidence type="ECO:0008006" key="3">
    <source>
        <dbReference type="Google" id="ProtNLM"/>
    </source>
</evidence>
<gene>
    <name evidence="1" type="ORF">J2S74_002856</name>
</gene>
<keyword evidence="2" id="KW-1185">Reference proteome</keyword>
<accession>A0ABT9ZX77</accession>
<comment type="caution">
    <text evidence="1">The sequence shown here is derived from an EMBL/GenBank/DDBJ whole genome shotgun (WGS) entry which is preliminary data.</text>
</comment>
<dbReference type="RefSeq" id="WP_307326404.1">
    <property type="nucleotide sequence ID" value="NZ_JAUSUG010000011.1"/>
</dbReference>
<reference evidence="1 2" key="1">
    <citation type="submission" date="2023-07" db="EMBL/GenBank/DDBJ databases">
        <title>Genomic Encyclopedia of Type Strains, Phase IV (KMG-IV): sequencing the most valuable type-strain genomes for metagenomic binning, comparative biology and taxonomic classification.</title>
        <authorList>
            <person name="Goeker M."/>
        </authorList>
    </citation>
    <scope>NUCLEOTIDE SEQUENCE [LARGE SCALE GENOMIC DNA]</scope>
    <source>
        <strain evidence="1 2">DSM 9768</strain>
    </source>
</reference>
<proteinExistence type="predicted"/>
<evidence type="ECO:0000313" key="2">
    <source>
        <dbReference type="Proteomes" id="UP001230005"/>
    </source>
</evidence>
<protein>
    <recommendedName>
        <fullName evidence="3">YgiT-type zinc finger domain-containing protein</fullName>
    </recommendedName>
</protein>